<sequence>MPLINRIEVSNFMNSRREEPWRPDWTLQVFDLGGWNTAINMPNGRGKSTIVHAVLAMLGSDKSLGDIRKKHFAPMSTGHYSHVRIETYIRVDDESPVDLVVQGGGDAGGYPMVFGVYGNSGESGTWRVYAYQGTLEDCPIGRRSGNRITLIGNSPFLETLSAMPGCFPATQREATRSNWREYVGGLFDMAGIEQQLVYQKAKGAEGSSGYFDVNPGRRDFSEAVFYERLAPELLVDMMSSFDEYSDERGIEDTIHQKVQGIIKAKVRTARTAEDLEKTRRLLEELKRIQGRAEAVNAAKASANRTLAEFSLQYAALKTVVVDDPVPGIPLAPPEDAPSLARAMVMQRGEWYLPDRAFESFTGEKPSAINQRADRQKIGVEAADKSQVIDFYCDSSVLGRSSGPAAKLYGLDAAAALLAASTNFIGQYTRESAIRAVEEAFTWVKQHGDTNPARTERRKLEQQQAEARAARANLAQKRDALSAESAQLRGEQQRIGEQQGEYRRMVESGLFSELELASPAETGRRVQSEFAAAEGALTTHRDKVRESRQVFNDWQEFTREHGTDADPAEFAAMLEHLRDDAQSALAENTQAITDVKRRTDEARKNSNEKAKARDDRSKQVDELLRLRPLAKAFVARFGDENPDGLPGRVTTELRQAIERQSGIRNRRAEMSEPLAALMAFRARYGEDVAPEIWLKDRGAEREALVGETQELRADLGDLEARRRDLDKAAVAPGKVAREVLSLAGEDALPLHTVIEGLGLPQERKSSVLSLFSALLFSPVYDNAERAAAVARNLAANGIESPVFVAAELAEFCRTADIAWNGSVAKTWLVGVRTRPVDCLLDPSLVPREKQLLDERITTQKDAIEAMQSRIAALDPESEEAVAVRKAGEAVKKGYPDLDATLAKALGTIETELPRLEDRASPDAIAAIRAVVEYRRLLGGKSEEVFEEELARLDELARLAAEQLDRCEEELRRITSARDTLQAALRDASVNATNIPKLKSIERFVSGGGPSFMTAAPEEERKLEVEKDKADIRRTFRFDLAESFVRSGDKRPREIEERLAVIEPERDRITNAQIPEIERQLDRFGEQLPAIFEATAHIDNFVRELRRKYRDMAGTQCAPVNLPPDDLLTHPLLLAAQAIRRSASPMEVASALLDLRQPLDDIDAASLKHRVDAAQRACETAQGQLSTEIDRVKGDPSIGMNEQFRIGLERGKADVGELFRMISAADDSYAKSLAANETARKHLDEEWANIGSWLENFTRRLPGNFETMRSVFKPSRDDVSGEIISAGFDITARIADTNDVRTVLTSIVEKVEKAEKGREALGDDETRRAHYERDMRKEIREEFYRNVILEPRIKVCIPSISRKPLKLEKNMASSGQGVAMTLLWIVKMADYVTERELQMQNVSSAQRKRARRLRTSFVIIDGAFSHLSDKRLITDALDGVKRTRGRFQLIITGHDANYKNDFAYFPSYIVGREIGGNLMYAESETRRLLEPAEVGTHDGVMELASWHKIPESLA</sequence>
<geneLocation type="plasmid" evidence="1 2">
    <name>unnamed</name>
</geneLocation>
<dbReference type="KEGG" id="bhg:I6G56_00180"/>
<accession>A0A7T2WWB9</accession>
<accession>A0A7U4P7Z7</accession>
<dbReference type="EMBL" id="CP065685">
    <property type="protein sequence ID" value="QPS41982.1"/>
    <property type="molecule type" value="Genomic_DNA"/>
</dbReference>
<protein>
    <submittedName>
        <fullName evidence="1">Uncharacterized protein</fullName>
    </submittedName>
</protein>
<reference evidence="1 2" key="1">
    <citation type="submission" date="2020-12" db="EMBL/GenBank/DDBJ databases">
        <title>FDA dAtabase for Regulatory Grade micrObial Sequences (FDA-ARGOS): Supporting development and validation of Infectious Disease Dx tests.</title>
        <authorList>
            <person name="Nelson B."/>
            <person name="Plummer A."/>
            <person name="Tallon L."/>
            <person name="Sadzewicz L."/>
            <person name="Zhao X."/>
            <person name="Boylan J."/>
            <person name="Ott S."/>
            <person name="Bowen H."/>
            <person name="Vavikolanu K."/>
            <person name="Mehta A."/>
            <person name="Aluvathingal J."/>
            <person name="Nadendla S."/>
            <person name="Myers T."/>
            <person name="Yan Y."/>
            <person name="Sichtig H."/>
        </authorList>
    </citation>
    <scope>NUCLEOTIDE SEQUENCE [LARGE SCALE GENOMIC DNA]</scope>
    <source>
        <strain evidence="1 2">FDAARGOS_899</strain>
        <plasmid evidence="1 2">unnamed</plasmid>
    </source>
</reference>
<evidence type="ECO:0000313" key="1">
    <source>
        <dbReference type="EMBL" id="QPS41982.1"/>
    </source>
</evidence>
<evidence type="ECO:0000313" key="2">
    <source>
        <dbReference type="Proteomes" id="UP000594943"/>
    </source>
</evidence>
<keyword evidence="1" id="KW-0614">Plasmid</keyword>
<name>A0A7U4P7Z7_9BURK</name>
<proteinExistence type="predicted"/>
<dbReference type="Proteomes" id="UP000594943">
    <property type="component" value="Plasmid unnamed"/>
</dbReference>
<gene>
    <name evidence="1" type="ORF">I6G56_00180</name>
</gene>
<organism evidence="1 2">
    <name type="scientific">Burkholderia humptydooensis</name>
    <dbReference type="NCBI Taxonomy" id="430531"/>
    <lineage>
        <taxon>Bacteria</taxon>
        <taxon>Pseudomonadati</taxon>
        <taxon>Pseudomonadota</taxon>
        <taxon>Betaproteobacteria</taxon>
        <taxon>Burkholderiales</taxon>
        <taxon>Burkholderiaceae</taxon>
        <taxon>Burkholderia</taxon>
        <taxon>pseudomallei group</taxon>
    </lineage>
</organism>
<dbReference type="RefSeq" id="WP_009916781.1">
    <property type="nucleotide sequence ID" value="NZ_CP013381.1"/>
</dbReference>